<name>A0A9D1KEB2_9BACT</name>
<feature type="region of interest" description="Disordered" evidence="1">
    <location>
        <begin position="1451"/>
        <end position="1474"/>
    </location>
</feature>
<dbReference type="EMBL" id="DVKT01000034">
    <property type="protein sequence ID" value="HIT39282.1"/>
    <property type="molecule type" value="Genomic_DNA"/>
</dbReference>
<feature type="chain" id="PRO_5039702987" evidence="2">
    <location>
        <begin position="25"/>
        <end position="2471"/>
    </location>
</feature>
<evidence type="ECO:0000313" key="4">
    <source>
        <dbReference type="EMBL" id="HIT39282.1"/>
    </source>
</evidence>
<dbReference type="InterPro" id="IPR025684">
    <property type="entry name" value="SprA_N_dom"/>
</dbReference>
<dbReference type="Pfam" id="PF14349">
    <property type="entry name" value="SprA_N"/>
    <property type="match status" value="2"/>
</dbReference>
<protein>
    <submittedName>
        <fullName evidence="4">Cell surface protein SprA</fullName>
    </submittedName>
</protein>
<organism evidence="4 5">
    <name type="scientific">Candidatus Caccoplasma intestinavium</name>
    <dbReference type="NCBI Taxonomy" id="2840716"/>
    <lineage>
        <taxon>Bacteria</taxon>
        <taxon>Pseudomonadati</taxon>
        <taxon>Bacteroidota</taxon>
        <taxon>Bacteroidia</taxon>
        <taxon>Bacteroidales</taxon>
        <taxon>Bacteroidaceae</taxon>
        <taxon>Bacteroidaceae incertae sedis</taxon>
        <taxon>Candidatus Caccoplasma</taxon>
    </lineage>
</organism>
<comment type="caution">
    <text evidence="4">The sequence shown here is derived from an EMBL/GenBank/DDBJ whole genome shotgun (WGS) entry which is preliminary data.</text>
</comment>
<evidence type="ECO:0000256" key="1">
    <source>
        <dbReference type="SAM" id="MobiDB-lite"/>
    </source>
</evidence>
<feature type="compositionally biased region" description="Polar residues" evidence="1">
    <location>
        <begin position="1451"/>
        <end position="1466"/>
    </location>
</feature>
<gene>
    <name evidence="4" type="primary">sprA</name>
    <name evidence="4" type="ORF">IAD06_04510</name>
</gene>
<evidence type="ECO:0000259" key="3">
    <source>
        <dbReference type="Pfam" id="PF14349"/>
    </source>
</evidence>
<reference evidence="4" key="2">
    <citation type="journal article" date="2021" name="PeerJ">
        <title>Extensive microbial diversity within the chicken gut microbiome revealed by metagenomics and culture.</title>
        <authorList>
            <person name="Gilroy R."/>
            <person name="Ravi A."/>
            <person name="Getino M."/>
            <person name="Pursley I."/>
            <person name="Horton D.L."/>
            <person name="Alikhan N.F."/>
            <person name="Baker D."/>
            <person name="Gharbi K."/>
            <person name="Hall N."/>
            <person name="Watson M."/>
            <person name="Adriaenssens E.M."/>
            <person name="Foster-Nyarko E."/>
            <person name="Jarju S."/>
            <person name="Secka A."/>
            <person name="Antonio M."/>
            <person name="Oren A."/>
            <person name="Chaudhuri R.R."/>
            <person name="La Ragione R."/>
            <person name="Hildebrand F."/>
            <person name="Pallen M.J."/>
        </authorList>
    </citation>
    <scope>NUCLEOTIDE SEQUENCE</scope>
    <source>
        <strain evidence="4">21143</strain>
    </source>
</reference>
<proteinExistence type="predicted"/>
<feature type="signal peptide" evidence="2">
    <location>
        <begin position="1"/>
        <end position="24"/>
    </location>
</feature>
<reference evidence="4" key="1">
    <citation type="submission" date="2020-10" db="EMBL/GenBank/DDBJ databases">
        <authorList>
            <person name="Gilroy R."/>
        </authorList>
    </citation>
    <scope>NUCLEOTIDE SEQUENCE</scope>
    <source>
        <strain evidence="4">21143</strain>
    </source>
</reference>
<sequence length="2471" mass="277888">MRKRLYAIYILLVISGISIYSAFAASQTVNVSRTAVPEDTIPRTPTRFPVAKTTIETFDDLHSLPPADLKTPENVRTEIEYDIKTNCYVIRTKVGDMEVSTPFMLTADEYSDYSFQKSMQEYYRAKNAENFAKGGTEFDFLDMQFNVQALDKVFGPGGVRLKTSGSMSLTLSLVTNKIDNPALSESARKKTYFDFDEKIQATINASVGTKVGFNMTYNTDATFDFDAQKMSLKYEGDEDQIIKTIEGGNISMTTGSSLIRGGTSLFGLKTTLQFGKLTVTGLVSQQETDSKTVSSKGGSQTTEFEIGVDAYDQNRHFFLAHYFRDNYDQFISRLPYITSGITINRIEIWVTNKQGSYDNARNIVAFADLGETSAGNLASDHWTTTGAQYPANAANSLYNEIITSYPDARYISQVTQALSPLENYGIYGGEDYAKIESARLLSSSEYTLNSQLGYVSLNSQLTSDEVLAVAFEYTKNGQTYQVGEFSNDITDTEQSLYVKMLKGSTITNKKPIWHLMMKNVYSLGAYQVEKENFRLNIYYQNDSAGTNTAYLPAGNIKEKTLLQVMNLDRLDNNEETNSDGIFDYVSGYTILPSSGRIIFPVVEPFGSHLEKAIGTPDASTYAYQELYDSTLTVAKQFADKNKFILKGEYQASYSSEIHLNAFNIPRGSVRVTAGGVTLTENVDYTVDYNMGVVTILNQSYIDSGTSIDVSFENQSLSMQRKTLVGLDLNYAFTPDFNLGLTLMHMKEKALTEKVNLGSEVLNNTLWGVNTSYNTEFQWLTSWLNKIPTVTATAPSRLSLTAEFAQLIPSEKKNASSLSYLDDFEGSQTTIDIRTPYSWSLSATPSMFIESSLSNNLDYGKNRALLAWYYIDRIFTQRNSSATPAHIKNDLEQLSNHYVREVEYTEVFPNKELNYGESSVMQVLNLSYYPQEHGPYNTDAENIDDEGRLLNPEKRWGGIMRKMDITDFDNSNIEYLQFWLMDPFLYNEDGSNKGGMLYFNFGEVSEDILKDGMKSYENGLPINNDTTYLTTTVWGKVSRQQSLTYAFDNSSGARVRQDVGLDGLSNDEEFNFSSYQGFVAGLRAKLSNAALNRMLADPHSPLNDPARDNYQYFLSERFNQEETDILTRYKYYNGTEGNSLSADEAGDKYYQSSRSVPDVEDINQDNTLDEYERYYQYAVKITPEALQVGSNYITDMRTVTVQLRNGESSTVRWYQFKIPLRDDSDDGSHEPRQTVGSIQDFSSIRFARIFLTGFNKETHLRFATLELVRGEWRTYEYKLHSDISGSSNAPAEGDIDVSVVNIEENAGQTPVNYVLPPGVTRIISPEQSQITQLNEQAISLTIRDLPSKNARAIYKTAGTDMRNYKTLQMFTHAEQLIDDDTDLKNGELSVFIRLGSDYCNNYYEYEIPLQLTPAGRYNTYSSADQEKVWPEANMFDFPLELLTSLKQERNIAQNTKGSGVSSTTPYSSYDPDKPTNKITVMGNPSLSNVKTILVGVRNNSGRRKSATVWINELRLKGFNEEGGWAAKGNLNLAVSDIATLNMSGLIETTGFGGIDQSLSERRLDDLYQYNFAAMIDVGRFFPEKAKIKAPIFYSYSMEKSLPKYNPLDQDILLSDALEAAANDAARDSIKQLSVTQSTVKSFSLSGFKVDIKSKNPMPYDPGNFTFSYSQNKQHENDPTTAYENTNTYNGNLIYSYSPLIKPWKPFDKIKSKSKSLDILKKMGINYLPNNISFGTSISRYYYEQQLRSIDETDVTLPVSVSKSFLWDRQFAIQWNLLQSLSMNLSTATNARIEEPSGAVNKRLFAEEYTIWKDSVKNSLRHFGTPWEYQQSFNATLNVPLNNIPSLNWMTLTSSYNATYNWNRGATIDDTTSVGNTINNQGRLSVNGRFNFETLYNKSKFLKSVNQKFNNRGNNSRVPQKRNRYQRTVTLRADTSTLVKHNLGSKKPVVSATLKGEAYPIKYKVVDANTIRIETRDDQRIIVTVLPGKRPEENKWYQVGMYATRFAMMLRSINIQYTNTRSMTLPSFEPSVGDIFGQSTGYNSMAPGLGFAFAAVGTDYINNAVDNNWLMTQDSSLISPAIHNQTNDMQADIVLEPLKGFKITLNIARSHSQNNQIYFMYDDMPTIQGGSFTMTHMAISTAFRKLSAENGYQSDAFDRFLQNRQIIANRLESKYQNTRYPAADFISEADLVGQPYNRINGGVNASSADVMIPAFISAYTGKDADEIDLTAFPSWGKLIPNWKVTYDGLSKLKKMQKHFKSFIISHAYKCTYNVNSFSSYLNWVGVGGDMGYVKDSQTGNPVPSSPYDISSVTLIESFSPLLGIDFTMKNNLSGSLAYKNSRNLNLSISSVQIVEAVTQDITVGVGYKFTGLKGFFSGKGGKQGTFSNDLNLRGDFSFSKTHSLIRRIEQDYTQATAGNKAINMKYSAEYKLSRYITLQAYYDLQISTPLISSSSYPTLNSDIGITIKLDLAR</sequence>
<dbReference type="NCBIfam" id="TIGR04189">
    <property type="entry name" value="surface_SprA"/>
    <property type="match status" value="1"/>
</dbReference>
<feature type="domain" description="Gliding motility protein SprA N-terminal" evidence="3">
    <location>
        <begin position="72"/>
        <end position="454"/>
    </location>
</feature>
<feature type="domain" description="Gliding motility protein SprA N-terminal" evidence="3">
    <location>
        <begin position="1077"/>
        <end position="1616"/>
    </location>
</feature>
<dbReference type="InterPro" id="IPR026377">
    <property type="entry name" value="Cell_surface_SprA"/>
</dbReference>
<evidence type="ECO:0000256" key="2">
    <source>
        <dbReference type="SAM" id="SignalP"/>
    </source>
</evidence>
<dbReference type="Proteomes" id="UP000886722">
    <property type="component" value="Unassembled WGS sequence"/>
</dbReference>
<keyword evidence="2" id="KW-0732">Signal</keyword>
<evidence type="ECO:0000313" key="5">
    <source>
        <dbReference type="Proteomes" id="UP000886722"/>
    </source>
</evidence>
<accession>A0A9D1KEB2</accession>